<dbReference type="InterPro" id="IPR045865">
    <property type="entry name" value="ACT-like_dom_sf"/>
</dbReference>
<comment type="caution">
    <text evidence="2">The sequence shown here is derived from an EMBL/GenBank/DDBJ whole genome shotgun (WGS) entry which is preliminary data.</text>
</comment>
<dbReference type="CDD" id="cd04869">
    <property type="entry name" value="ACT_GcvR_2"/>
    <property type="match status" value="1"/>
</dbReference>
<dbReference type="PANTHER" id="PTHR34875:SF6">
    <property type="entry name" value="UPF0237 PROTEIN MJ1558"/>
    <property type="match status" value="1"/>
</dbReference>
<dbReference type="PIRSF" id="PIRSF028103">
    <property type="entry name" value="GcvR"/>
    <property type="match status" value="1"/>
</dbReference>
<organism evidence="2 3">
    <name type="scientific">Microbaculum marinisediminis</name>
    <dbReference type="NCBI Taxonomy" id="2931392"/>
    <lineage>
        <taxon>Bacteria</taxon>
        <taxon>Pseudomonadati</taxon>
        <taxon>Pseudomonadota</taxon>
        <taxon>Alphaproteobacteria</taxon>
        <taxon>Hyphomicrobiales</taxon>
        <taxon>Tepidamorphaceae</taxon>
        <taxon>Microbaculum</taxon>
    </lineage>
</organism>
<dbReference type="InterPro" id="IPR050990">
    <property type="entry name" value="UPF0237/GcvR_regulator"/>
</dbReference>
<evidence type="ECO:0000259" key="1">
    <source>
        <dbReference type="PROSITE" id="PS51671"/>
    </source>
</evidence>
<feature type="domain" description="ACT" evidence="1">
    <location>
        <begin position="6"/>
        <end position="81"/>
    </location>
</feature>
<dbReference type="Gene3D" id="3.30.70.260">
    <property type="match status" value="2"/>
</dbReference>
<feature type="domain" description="ACT" evidence="1">
    <location>
        <begin position="91"/>
        <end position="170"/>
    </location>
</feature>
<dbReference type="Pfam" id="PF13740">
    <property type="entry name" value="ACT_6"/>
    <property type="match status" value="2"/>
</dbReference>
<reference evidence="2 3" key="1">
    <citation type="submission" date="2022-04" db="EMBL/GenBank/DDBJ databases">
        <authorList>
            <person name="Ye Y.-Q."/>
            <person name="Du Z.-J."/>
        </authorList>
    </citation>
    <scope>NUCLEOTIDE SEQUENCE [LARGE SCALE GENOMIC DNA]</scope>
    <source>
        <strain evidence="2 3">A6E488</strain>
    </source>
</reference>
<dbReference type="InterPro" id="IPR016867">
    <property type="entry name" value="GcvR"/>
</dbReference>
<dbReference type="AlphaFoldDB" id="A0AAW5QTY4"/>
<accession>A0AAW5QTY4</accession>
<dbReference type="GO" id="GO:0006355">
    <property type="term" value="P:regulation of DNA-templated transcription"/>
    <property type="evidence" value="ECO:0007669"/>
    <property type="project" value="InterPro"/>
</dbReference>
<evidence type="ECO:0000313" key="3">
    <source>
        <dbReference type="Proteomes" id="UP001320898"/>
    </source>
</evidence>
<dbReference type="EMBL" id="JALIDZ010000002">
    <property type="protein sequence ID" value="MCT8970944.1"/>
    <property type="molecule type" value="Genomic_DNA"/>
</dbReference>
<dbReference type="PANTHER" id="PTHR34875">
    <property type="entry name" value="UPF0237 PROTEIN MJ1558"/>
    <property type="match status" value="1"/>
</dbReference>
<keyword evidence="3" id="KW-1185">Reference proteome</keyword>
<name>A0AAW5QTY4_9HYPH</name>
<dbReference type="InterPro" id="IPR002912">
    <property type="entry name" value="ACT_dom"/>
</dbReference>
<protein>
    <submittedName>
        <fullName evidence="2">Amino acid-binding protein</fullName>
    </submittedName>
</protein>
<sequence length="173" mass="17863">MPVGLVLSIIAADRPGLVQILSEAVAAHGGNWIDSSMARLGGEFAGIVLVEVPEGSVAGLEAALAVLGERGISVTAKRSDGTVAPAGHAALLELTGGDHPGIVRDISAALARHGASIDELETHVFTGSMSGEALFQAKARILIPEKLSTDRLREDLEDIAQDVMVDIVLKDAD</sequence>
<evidence type="ECO:0000313" key="2">
    <source>
        <dbReference type="EMBL" id="MCT8970944.1"/>
    </source>
</evidence>
<proteinExistence type="predicted"/>
<dbReference type="Proteomes" id="UP001320898">
    <property type="component" value="Unassembled WGS sequence"/>
</dbReference>
<gene>
    <name evidence="2" type="ORF">MUB46_03635</name>
</gene>
<dbReference type="PROSITE" id="PS51671">
    <property type="entry name" value="ACT"/>
    <property type="match status" value="2"/>
</dbReference>
<dbReference type="SUPFAM" id="SSF55021">
    <property type="entry name" value="ACT-like"/>
    <property type="match status" value="2"/>
</dbReference>
<dbReference type="RefSeq" id="WP_261614521.1">
    <property type="nucleotide sequence ID" value="NZ_JALIDZ010000002.1"/>
</dbReference>